<keyword evidence="3" id="KW-1185">Reference proteome</keyword>
<name>A0ABN2AIE9_9ACTN</name>
<dbReference type="EMBL" id="BAAAOR010000021">
    <property type="protein sequence ID" value="GAA1520158.1"/>
    <property type="molecule type" value="Genomic_DNA"/>
</dbReference>
<feature type="transmembrane region" description="Helical" evidence="1">
    <location>
        <begin position="90"/>
        <end position="114"/>
    </location>
</feature>
<reference evidence="2 3" key="1">
    <citation type="journal article" date="2019" name="Int. J. Syst. Evol. Microbiol.">
        <title>The Global Catalogue of Microorganisms (GCM) 10K type strain sequencing project: providing services to taxonomists for standard genome sequencing and annotation.</title>
        <authorList>
            <consortium name="The Broad Institute Genomics Platform"/>
            <consortium name="The Broad Institute Genome Sequencing Center for Infectious Disease"/>
            <person name="Wu L."/>
            <person name="Ma J."/>
        </authorList>
    </citation>
    <scope>NUCLEOTIDE SEQUENCE [LARGE SCALE GENOMIC DNA]</scope>
    <source>
        <strain evidence="2 3">JCM 14942</strain>
    </source>
</reference>
<organism evidence="2 3">
    <name type="scientific">Nocardioides humi</name>
    <dbReference type="NCBI Taxonomy" id="449461"/>
    <lineage>
        <taxon>Bacteria</taxon>
        <taxon>Bacillati</taxon>
        <taxon>Actinomycetota</taxon>
        <taxon>Actinomycetes</taxon>
        <taxon>Propionibacteriales</taxon>
        <taxon>Nocardioidaceae</taxon>
        <taxon>Nocardioides</taxon>
    </lineage>
</organism>
<feature type="transmembrane region" description="Helical" evidence="1">
    <location>
        <begin position="6"/>
        <end position="21"/>
    </location>
</feature>
<evidence type="ECO:0000313" key="2">
    <source>
        <dbReference type="EMBL" id="GAA1520158.1"/>
    </source>
</evidence>
<proteinExistence type="predicted"/>
<comment type="caution">
    <text evidence="2">The sequence shown here is derived from an EMBL/GenBank/DDBJ whole genome shotgun (WGS) entry which is preliminary data.</text>
</comment>
<keyword evidence="1" id="KW-0812">Transmembrane</keyword>
<evidence type="ECO:0000313" key="3">
    <source>
        <dbReference type="Proteomes" id="UP001500842"/>
    </source>
</evidence>
<gene>
    <name evidence="2" type="ORF">GCM10009788_24970</name>
</gene>
<evidence type="ECO:0000256" key="1">
    <source>
        <dbReference type="SAM" id="Phobius"/>
    </source>
</evidence>
<accession>A0ABN2AIE9</accession>
<keyword evidence="1" id="KW-0472">Membrane</keyword>
<feature type="transmembrane region" description="Helical" evidence="1">
    <location>
        <begin position="219"/>
        <end position="243"/>
    </location>
</feature>
<keyword evidence="1" id="KW-1133">Transmembrane helix</keyword>
<dbReference type="Proteomes" id="UP001500842">
    <property type="component" value="Unassembled WGS sequence"/>
</dbReference>
<sequence length="244" mass="24689">MSLMLLGGFLVVVGLCDLLRIDRDRITPLRQALLIAIGGVLVAGFLCWVQDAPAGAVAVGIGLLAALAAWVIGSSAALSADGRAAARWRAVAFAGLGGGAVLSLLGVGVLVPWATWPGWLADTVLVTWPPADVTVSAGAVLLQLATGNRLVHLILDAAGLSAAETALKGERILGPVERILIVGLGHLGEVTAAAILVVAKGLLRLPELQARTKDGPGDVTAAFVVGSLTSWLIGLAGVALIYVA</sequence>
<feature type="transmembrane region" description="Helical" evidence="1">
    <location>
        <begin position="57"/>
        <end position="78"/>
    </location>
</feature>
<protein>
    <submittedName>
        <fullName evidence="2">Uncharacterized protein</fullName>
    </submittedName>
</protein>
<feature type="transmembrane region" description="Helical" evidence="1">
    <location>
        <begin position="33"/>
        <end position="51"/>
    </location>
</feature>
<dbReference type="RefSeq" id="WP_141006170.1">
    <property type="nucleotide sequence ID" value="NZ_BAAAOR010000021.1"/>
</dbReference>